<keyword evidence="4" id="KW-0997">Cell inner membrane</keyword>
<keyword evidence="5 9" id="KW-0812">Transmembrane</keyword>
<accession>A0A4Q8CZH4</accession>
<dbReference type="InterPro" id="IPR007272">
    <property type="entry name" value="Sulf_transp_TsuA/YedE"/>
</dbReference>
<dbReference type="PANTHER" id="PTHR30574:SF1">
    <property type="entry name" value="SULPHUR TRANSPORT DOMAIN-CONTAINING PROTEIN"/>
    <property type="match status" value="1"/>
</dbReference>
<dbReference type="PANTHER" id="PTHR30574">
    <property type="entry name" value="INNER MEMBRANE PROTEIN YEDE"/>
    <property type="match status" value="1"/>
</dbReference>
<evidence type="ECO:0000256" key="7">
    <source>
        <dbReference type="ARBA" id="ARBA00023136"/>
    </source>
</evidence>
<feature type="transmembrane region" description="Helical" evidence="9">
    <location>
        <begin position="93"/>
        <end position="110"/>
    </location>
</feature>
<keyword evidence="2" id="KW-0813">Transport</keyword>
<evidence type="ECO:0000256" key="1">
    <source>
        <dbReference type="ARBA" id="ARBA00004429"/>
    </source>
</evidence>
<feature type="transmembrane region" description="Helical" evidence="9">
    <location>
        <begin position="251"/>
        <end position="273"/>
    </location>
</feature>
<dbReference type="GO" id="GO:0005886">
    <property type="term" value="C:plasma membrane"/>
    <property type="evidence" value="ECO:0007669"/>
    <property type="project" value="UniProtKB-SubCell"/>
</dbReference>
<feature type="transmembrane region" description="Helical" evidence="9">
    <location>
        <begin position="161"/>
        <end position="181"/>
    </location>
</feature>
<dbReference type="Proteomes" id="UP000292298">
    <property type="component" value="Unassembled WGS sequence"/>
</dbReference>
<feature type="transmembrane region" description="Helical" evidence="9">
    <location>
        <begin position="27"/>
        <end position="46"/>
    </location>
</feature>
<keyword evidence="11" id="KW-1185">Reference proteome</keyword>
<comment type="similarity">
    <text evidence="8">Belongs to the TsuA/YedE (TC 9.B.102) family.</text>
</comment>
<keyword evidence="6 9" id="KW-1133">Transmembrane helix</keyword>
<protein>
    <submittedName>
        <fullName evidence="10">Uncharacterized protein</fullName>
    </submittedName>
</protein>
<name>A0A4Q8CZH4_9GAMM</name>
<dbReference type="Pfam" id="PF04143">
    <property type="entry name" value="Sulf_transp"/>
    <property type="match status" value="1"/>
</dbReference>
<evidence type="ECO:0000256" key="2">
    <source>
        <dbReference type="ARBA" id="ARBA00022448"/>
    </source>
</evidence>
<evidence type="ECO:0000256" key="8">
    <source>
        <dbReference type="ARBA" id="ARBA00035655"/>
    </source>
</evidence>
<evidence type="ECO:0000256" key="3">
    <source>
        <dbReference type="ARBA" id="ARBA00022475"/>
    </source>
</evidence>
<sequence>MMATTQTTLNTGLPPQSETDEARRIDGFVVSTALTSLALLAGLIGLEAPIDRVWLLFVGVGLGIALYHAAFGFTAGWRNLVLKRRSGGMRAQMLLLAIATVLFVPVLGFAETLGLTGISGTLAPVGVSLLVGSSLFGFGMQLGGGCGSGTLFTVGAGNLRMMVTLTTFIIGSVIGTMHLPWWLAQPGIDPVDLIAGVGVMPTLVLQLGALGLLAMWFARIERQHHGEVERAILQRPVGPWYTTLLKGGWPLLWGAIALALLNLATLLIAGYPWGITFAFGLWGAKVLQALGVDMAQWAFWTWDYPALALADSVLVNVVSVMDFGLLLGAMLAAGLAGRFNRASRRPLPARSITAAVIGGLSMGYGARLGFGCNIGAMFSGIASASLHGWIWFACAFAGSLAGIRLRPWFGLDQ</sequence>
<organism evidence="10 11">
    <name type="scientific">Spiribacter vilamensis</name>
    <dbReference type="NCBI Taxonomy" id="531306"/>
    <lineage>
        <taxon>Bacteria</taxon>
        <taxon>Pseudomonadati</taxon>
        <taxon>Pseudomonadota</taxon>
        <taxon>Gammaproteobacteria</taxon>
        <taxon>Chromatiales</taxon>
        <taxon>Ectothiorhodospiraceae</taxon>
        <taxon>Spiribacter</taxon>
    </lineage>
</organism>
<evidence type="ECO:0000256" key="5">
    <source>
        <dbReference type="ARBA" id="ARBA00022692"/>
    </source>
</evidence>
<keyword evidence="3" id="KW-1003">Cell membrane</keyword>
<evidence type="ECO:0000256" key="4">
    <source>
        <dbReference type="ARBA" id="ARBA00022519"/>
    </source>
</evidence>
<evidence type="ECO:0000256" key="6">
    <source>
        <dbReference type="ARBA" id="ARBA00022989"/>
    </source>
</evidence>
<comment type="caution">
    <text evidence="10">The sequence shown here is derived from an EMBL/GenBank/DDBJ whole genome shotgun (WGS) entry which is preliminary data.</text>
</comment>
<feature type="transmembrane region" description="Helical" evidence="9">
    <location>
        <begin position="193"/>
        <end position="217"/>
    </location>
</feature>
<keyword evidence="7 9" id="KW-0472">Membrane</keyword>
<feature type="transmembrane region" description="Helical" evidence="9">
    <location>
        <begin position="386"/>
        <end position="405"/>
    </location>
</feature>
<evidence type="ECO:0000313" key="10">
    <source>
        <dbReference type="EMBL" id="RZU98320.1"/>
    </source>
</evidence>
<feature type="transmembrane region" description="Helical" evidence="9">
    <location>
        <begin position="313"/>
        <end position="335"/>
    </location>
</feature>
<gene>
    <name evidence="10" type="ORF">EV698_0564</name>
</gene>
<comment type="subcellular location">
    <subcellularLocation>
        <location evidence="1">Cell inner membrane</location>
        <topology evidence="1">Multi-pass membrane protein</topology>
    </subcellularLocation>
</comment>
<reference evidence="10 11" key="1">
    <citation type="submission" date="2019-02" db="EMBL/GenBank/DDBJ databases">
        <title>Genomic Encyclopedia of Type Strains, Phase IV (KMG-IV): sequencing the most valuable type-strain genomes for metagenomic binning, comparative biology and taxonomic classification.</title>
        <authorList>
            <person name="Goeker M."/>
        </authorList>
    </citation>
    <scope>NUCLEOTIDE SEQUENCE [LARGE SCALE GENOMIC DNA]</scope>
    <source>
        <strain evidence="10 11">DSM 21056</strain>
    </source>
</reference>
<dbReference type="AlphaFoldDB" id="A0A4Q8CZH4"/>
<dbReference type="EMBL" id="SHLI01000001">
    <property type="protein sequence ID" value="RZU98320.1"/>
    <property type="molecule type" value="Genomic_DNA"/>
</dbReference>
<feature type="transmembrane region" description="Helical" evidence="9">
    <location>
        <begin position="347"/>
        <end position="366"/>
    </location>
</feature>
<dbReference type="RefSeq" id="WP_239017423.1">
    <property type="nucleotide sequence ID" value="NZ_VMKO01000001.1"/>
</dbReference>
<evidence type="ECO:0000256" key="9">
    <source>
        <dbReference type="SAM" id="Phobius"/>
    </source>
</evidence>
<evidence type="ECO:0000313" key="11">
    <source>
        <dbReference type="Proteomes" id="UP000292298"/>
    </source>
</evidence>
<proteinExistence type="inferred from homology"/>
<feature type="transmembrane region" description="Helical" evidence="9">
    <location>
        <begin position="52"/>
        <end position="73"/>
    </location>
</feature>